<evidence type="ECO:0000256" key="2">
    <source>
        <dbReference type="ARBA" id="ARBA00022485"/>
    </source>
</evidence>
<dbReference type="Gene3D" id="3.50.30.80">
    <property type="entry name" value="IlvD/EDD C-terminal domain-like"/>
    <property type="match status" value="1"/>
</dbReference>
<evidence type="ECO:0000256" key="9">
    <source>
        <dbReference type="HAMAP-Rule" id="MF_02094"/>
    </source>
</evidence>
<keyword evidence="5 9" id="KW-0411">Iron-sulfur</keyword>
<evidence type="ECO:0000313" key="14">
    <source>
        <dbReference type="Proteomes" id="UP000290682"/>
    </source>
</evidence>
<dbReference type="Proteomes" id="UP000290682">
    <property type="component" value="Unassembled WGS sequence"/>
</dbReference>
<dbReference type="GO" id="GO:0004456">
    <property type="term" value="F:phosphogluconate dehydratase activity"/>
    <property type="evidence" value="ECO:0007669"/>
    <property type="project" value="UniProtKB-EC"/>
</dbReference>
<accession>A0ABY0FG84</accession>
<gene>
    <name evidence="9" type="primary">edd</name>
    <name evidence="13" type="ORF">EBB06_04680</name>
</gene>
<dbReference type="HAMAP" id="MF_02094">
    <property type="entry name" value="Edd"/>
    <property type="match status" value="1"/>
</dbReference>
<evidence type="ECO:0000256" key="7">
    <source>
        <dbReference type="ARBA" id="ARBA00023239"/>
    </source>
</evidence>
<dbReference type="PROSITE" id="PS00886">
    <property type="entry name" value="ILVD_EDD_1"/>
    <property type="match status" value="1"/>
</dbReference>
<sequence>MPLDPRLAYITERLVERSRATRKAYLDRLAEARAAGRVARGELSCTNQAHGYAGMPEDSKFKLKVLEAPNLAIVSSYNDVLSAHQPLNDYPDWIKEAAREAGATAQFAGGVPAMCDGVTQGQNGMELSLFSRDVIAMATAVALSHRLFDGVLYLGVCDKIVPGLLLGALSFGHLPGVFVPGGPMPTGVANADKALVRERYAKGEIGPDALLDSEMRSYHAPGTCTFYGTANSNQMLLEAMGLMLPGAAFVPPGTKLREALTRESARTAARLASPAVGLGEMVDEKAIINAVVALLATGGSTNHTLHWVAIARAAGIQLTWDDYAELSAITPLVTRVYPNGDADINAFHDAGGTGWLIRDLLDAGLLHPDVATVAGPGLAAYTRAPQLKDGQLEWHAAPQQSGDTSVLRSAADPFDTEGGLRLVAGNVGRAIVKTSAVAPDKRAVTAPALVFSSQEAMLAAFRAGQLERDFIAVLPFQGPRANGMPELHALTPALSVLQKAGHQVALVTDGRMSGASGKVPAAIHVCPEAAAGGGIAKIRDGDLIRLDPDAGVLEVLVDAADWAARPPGSANLASHHYGVGRELFAGFRQLASAAEDGATSFGGAF</sequence>
<organism evidence="13 14">
    <name type="scientific">Crenobacter cavernae</name>
    <dbReference type="NCBI Taxonomy" id="2290923"/>
    <lineage>
        <taxon>Bacteria</taxon>
        <taxon>Pseudomonadati</taxon>
        <taxon>Pseudomonadota</taxon>
        <taxon>Betaproteobacteria</taxon>
        <taxon>Neisseriales</taxon>
        <taxon>Neisseriaceae</taxon>
        <taxon>Crenobacter</taxon>
    </lineage>
</organism>
<dbReference type="Pfam" id="PF00920">
    <property type="entry name" value="ILVD_EDD_N"/>
    <property type="match status" value="1"/>
</dbReference>
<dbReference type="NCBIfam" id="TIGR01196">
    <property type="entry name" value="edd"/>
    <property type="match status" value="1"/>
</dbReference>
<comment type="function">
    <text evidence="9">Catalyzes the dehydration of 6-phospho-D-gluconate to 2-dehydro-3-deoxy-6-phospho-D-gluconate.</text>
</comment>
<feature type="binding site" evidence="9">
    <location>
        <position position="224"/>
    </location>
    <ligand>
        <name>[4Fe-4S] cluster</name>
        <dbReference type="ChEBI" id="CHEBI:49883"/>
    </ligand>
</feature>
<dbReference type="Pfam" id="PF24877">
    <property type="entry name" value="ILV_EDD_C"/>
    <property type="match status" value="1"/>
</dbReference>
<evidence type="ECO:0000256" key="8">
    <source>
        <dbReference type="ARBA" id="ARBA00023277"/>
    </source>
</evidence>
<evidence type="ECO:0000256" key="10">
    <source>
        <dbReference type="NCBIfam" id="TIGR01196"/>
    </source>
</evidence>
<dbReference type="InterPro" id="IPR020558">
    <property type="entry name" value="DiOHA_6PGluconate_deHydtase_CS"/>
</dbReference>
<name>A0ABY0FG84_9NEIS</name>
<dbReference type="InterPro" id="IPR037237">
    <property type="entry name" value="IlvD/EDD_N"/>
</dbReference>
<dbReference type="EC" id="4.2.1.12" evidence="9 10"/>
<dbReference type="RefSeq" id="WP_129211962.1">
    <property type="nucleotide sequence ID" value="NZ_REGR01000003.1"/>
</dbReference>
<keyword evidence="8 9" id="KW-0119">Carbohydrate metabolism</keyword>
<comment type="catalytic activity">
    <reaction evidence="9">
        <text>6-phospho-D-gluconate = 2-dehydro-3-deoxy-6-phospho-D-gluconate + H2O</text>
        <dbReference type="Rhea" id="RHEA:17277"/>
        <dbReference type="ChEBI" id="CHEBI:15377"/>
        <dbReference type="ChEBI" id="CHEBI:57569"/>
        <dbReference type="ChEBI" id="CHEBI:58759"/>
        <dbReference type="EC" id="4.2.1.12"/>
    </reaction>
</comment>
<feature type="domain" description="Dihydroxy-acid/6-phosphogluconate dehydratase N-terminal" evidence="11">
    <location>
        <begin position="69"/>
        <end position="379"/>
    </location>
</feature>
<dbReference type="PANTHER" id="PTHR43661:SF1">
    <property type="entry name" value="PHOSPHOGLUCONATE DEHYDRATASE"/>
    <property type="match status" value="1"/>
</dbReference>
<evidence type="ECO:0000256" key="4">
    <source>
        <dbReference type="ARBA" id="ARBA00023004"/>
    </source>
</evidence>
<evidence type="ECO:0000256" key="1">
    <source>
        <dbReference type="ARBA" id="ARBA00006486"/>
    </source>
</evidence>
<evidence type="ECO:0000313" key="13">
    <source>
        <dbReference type="EMBL" id="RXZ44405.1"/>
    </source>
</evidence>
<dbReference type="EMBL" id="REGR01000003">
    <property type="protein sequence ID" value="RXZ44405.1"/>
    <property type="molecule type" value="Genomic_DNA"/>
</dbReference>
<feature type="binding site" evidence="9">
    <location>
        <position position="157"/>
    </location>
    <ligand>
        <name>[4Fe-4S] cluster</name>
        <dbReference type="ChEBI" id="CHEBI:49883"/>
    </ligand>
</feature>
<feature type="domain" description="Dihydroxy-acid/6-phosphogluconate dehydratase C-terminal" evidence="12">
    <location>
        <begin position="406"/>
        <end position="598"/>
    </location>
</feature>
<keyword evidence="7 9" id="KW-0456">Lyase</keyword>
<dbReference type="PROSITE" id="PS00887">
    <property type="entry name" value="ILVD_EDD_2"/>
    <property type="match status" value="1"/>
</dbReference>
<keyword evidence="4 9" id="KW-0408">Iron</keyword>
<comment type="cofactor">
    <cofactor evidence="9">
        <name>[4Fe-4S] cluster</name>
        <dbReference type="ChEBI" id="CHEBI:49883"/>
    </cofactor>
    <text evidence="9">Binds 1 [4Fe-4S] cluster.</text>
</comment>
<protein>
    <recommendedName>
        <fullName evidence="9 10">Phosphogluconate dehydratase</fullName>
        <ecNumber evidence="9 10">4.2.1.12</ecNumber>
    </recommendedName>
</protein>
<dbReference type="InterPro" id="IPR042096">
    <property type="entry name" value="Dihydro-acid_dehy_C"/>
</dbReference>
<evidence type="ECO:0000256" key="5">
    <source>
        <dbReference type="ARBA" id="ARBA00023014"/>
    </source>
</evidence>
<reference evidence="13 14" key="1">
    <citation type="submission" date="2018-10" db="EMBL/GenBank/DDBJ databases">
        <title>Draft genome of Fastidiocella sp. strain 375T, a bacterium isolated from a karstic cave dripping water.</title>
        <authorList>
            <person name="Coelho C."/>
            <person name="Verissimo A."/>
            <person name="Tiago I."/>
        </authorList>
    </citation>
    <scope>NUCLEOTIDE SEQUENCE [LARGE SCALE GENOMIC DNA]</scope>
    <source>
        <strain evidence="13 14">CAVE-375</strain>
    </source>
</reference>
<evidence type="ECO:0000256" key="3">
    <source>
        <dbReference type="ARBA" id="ARBA00022723"/>
    </source>
</evidence>
<dbReference type="PANTHER" id="PTHR43661">
    <property type="entry name" value="D-XYLONATE DEHYDRATASE"/>
    <property type="match status" value="1"/>
</dbReference>
<evidence type="ECO:0000256" key="6">
    <source>
        <dbReference type="ARBA" id="ARBA00023064"/>
    </source>
</evidence>
<evidence type="ECO:0000259" key="11">
    <source>
        <dbReference type="Pfam" id="PF00920"/>
    </source>
</evidence>
<comment type="similarity">
    <text evidence="1 9">Belongs to the IlvD/Edd family.</text>
</comment>
<comment type="caution">
    <text evidence="13">The sequence shown here is derived from an EMBL/GenBank/DDBJ whole genome shotgun (WGS) entry which is preliminary data.</text>
</comment>
<keyword evidence="2 9" id="KW-0004">4Fe-4S</keyword>
<keyword evidence="14" id="KW-1185">Reference proteome</keyword>
<dbReference type="InterPro" id="IPR000581">
    <property type="entry name" value="ILV_EDD_N"/>
</dbReference>
<dbReference type="InterPro" id="IPR004786">
    <property type="entry name" value="6-phosphgluc_deHydtase"/>
</dbReference>
<dbReference type="SUPFAM" id="SSF143975">
    <property type="entry name" value="IlvD/EDD N-terminal domain-like"/>
    <property type="match status" value="1"/>
</dbReference>
<dbReference type="InterPro" id="IPR056740">
    <property type="entry name" value="ILV_EDD_C"/>
</dbReference>
<keyword evidence="3 9" id="KW-0479">Metal-binding</keyword>
<proteinExistence type="inferred from homology"/>
<evidence type="ECO:0000259" key="12">
    <source>
        <dbReference type="Pfam" id="PF24877"/>
    </source>
</evidence>
<keyword evidence="6 9" id="KW-0311">Gluconate utilization</keyword>
<comment type="pathway">
    <text evidence="9">Carbohydrate metabolism; Entner-Doudoroff pathway.</text>
</comment>
<dbReference type="SUPFAM" id="SSF52016">
    <property type="entry name" value="LeuD/IlvD-like"/>
    <property type="match status" value="1"/>
</dbReference>